<name>A0A140D939_9BACT</name>
<dbReference type="OrthoDB" id="332939at2"/>
<dbReference type="KEGG" id="dej:AWY79_00580"/>
<reference evidence="3 5" key="2">
    <citation type="submission" date="2019-03" db="EMBL/GenBank/DDBJ databases">
        <title>Genomic Encyclopedia of Type Strains, Phase IV (KMG-IV): sequencing the most valuable type-strain genomes for metagenomic binning, comparative biology and taxonomic classification.</title>
        <authorList>
            <person name="Goeker M."/>
        </authorList>
    </citation>
    <scope>NUCLEOTIDE SEQUENCE [LARGE SCALE GENOMIC DNA]</scope>
    <source>
        <strain evidence="3 5">DSM 101483</strain>
    </source>
</reference>
<dbReference type="AlphaFoldDB" id="A0A140D939"/>
<dbReference type="EMBL" id="SOBK01000013">
    <property type="protein sequence ID" value="TDT86337.1"/>
    <property type="molecule type" value="Genomic_DNA"/>
</dbReference>
<evidence type="ECO:0000313" key="4">
    <source>
        <dbReference type="Proteomes" id="UP000055611"/>
    </source>
</evidence>
<dbReference type="GO" id="GO:0016787">
    <property type="term" value="F:hydrolase activity"/>
    <property type="evidence" value="ECO:0007669"/>
    <property type="project" value="InterPro"/>
</dbReference>
<sequence>MYWIAFGDIHESIDLIDSIPGLAGAEGVIITGDITNRGGRSAATRVIDAVARINPRILAQPGNMDTDDVSEFLRREDMDIHLRVRELAPGLGLMGVGLSTPTPFGTPGEISEETLVRWLEATHAKAGHFDHLVCVIHEPPVDTAVDRLSNGQHVGSPGVRAFIERARPALAITGHIHESVGADKVGDTPVINPGMLAGGGYVRIKFDGQAVTATLESV</sequence>
<keyword evidence="4" id="KW-1185">Reference proteome</keyword>
<dbReference type="PANTHER" id="PTHR37523:SF1">
    <property type="entry name" value="CALCINEURIN-LIKE PHOSPHOESTERASE DOMAIN-CONTAINING PROTEIN"/>
    <property type="match status" value="1"/>
</dbReference>
<proteinExistence type="predicted"/>
<feature type="domain" description="Calcineurin-like phosphoesterase" evidence="1">
    <location>
        <begin position="5"/>
        <end position="178"/>
    </location>
</feature>
<evidence type="ECO:0000313" key="5">
    <source>
        <dbReference type="Proteomes" id="UP000295506"/>
    </source>
</evidence>
<evidence type="ECO:0000313" key="2">
    <source>
        <dbReference type="EMBL" id="AMK09706.1"/>
    </source>
</evidence>
<protein>
    <submittedName>
        <fullName evidence="2">Serine/threonine protein phosphatase</fullName>
    </submittedName>
</protein>
<dbReference type="Gene3D" id="3.60.21.10">
    <property type="match status" value="1"/>
</dbReference>
<dbReference type="RefSeq" id="WP_066799087.1">
    <property type="nucleotide sequence ID" value="NZ_CP014206.1"/>
</dbReference>
<dbReference type="Pfam" id="PF00149">
    <property type="entry name" value="Metallophos"/>
    <property type="match status" value="1"/>
</dbReference>
<dbReference type="PANTHER" id="PTHR37523">
    <property type="entry name" value="METALLOPHOSPHOESTERASE"/>
    <property type="match status" value="1"/>
</dbReference>
<evidence type="ECO:0000259" key="1">
    <source>
        <dbReference type="Pfam" id="PF00149"/>
    </source>
</evidence>
<dbReference type="SUPFAM" id="SSF56300">
    <property type="entry name" value="Metallo-dependent phosphatases"/>
    <property type="match status" value="1"/>
</dbReference>
<accession>A0A140D939</accession>
<dbReference type="InterPro" id="IPR029052">
    <property type="entry name" value="Metallo-depent_PP-like"/>
</dbReference>
<dbReference type="Proteomes" id="UP000295506">
    <property type="component" value="Unassembled WGS sequence"/>
</dbReference>
<reference evidence="2 4" key="1">
    <citation type="journal article" date="2016" name="Front. Microbiol.">
        <title>Genome Sequence of the Piezophilic, Mesophilic Sulfate-Reducing Bacterium Desulfovibrio indicus J2T.</title>
        <authorList>
            <person name="Cao J."/>
            <person name="Maignien L."/>
            <person name="Shao Z."/>
            <person name="Alain K."/>
            <person name="Jebbar M."/>
        </authorList>
    </citation>
    <scope>NUCLEOTIDE SEQUENCE [LARGE SCALE GENOMIC DNA]</scope>
    <source>
        <strain evidence="2 4">J2</strain>
    </source>
</reference>
<dbReference type="Proteomes" id="UP000055611">
    <property type="component" value="Chromosome"/>
</dbReference>
<gene>
    <name evidence="2" type="ORF">AWY79_00580</name>
    <name evidence="3" type="ORF">EDC59_11311</name>
</gene>
<evidence type="ECO:0000313" key="3">
    <source>
        <dbReference type="EMBL" id="TDT86337.1"/>
    </source>
</evidence>
<dbReference type="InterPro" id="IPR004843">
    <property type="entry name" value="Calcineurin-like_PHP"/>
</dbReference>
<dbReference type="EMBL" id="CP014206">
    <property type="protein sequence ID" value="AMK09706.1"/>
    <property type="molecule type" value="Genomic_DNA"/>
</dbReference>
<organism evidence="3 5">
    <name type="scientific">Pseudodesulfovibrio indicus</name>
    <dbReference type="NCBI Taxonomy" id="1716143"/>
    <lineage>
        <taxon>Bacteria</taxon>
        <taxon>Pseudomonadati</taxon>
        <taxon>Thermodesulfobacteriota</taxon>
        <taxon>Desulfovibrionia</taxon>
        <taxon>Desulfovibrionales</taxon>
        <taxon>Desulfovibrionaceae</taxon>
    </lineage>
</organism>